<dbReference type="SUPFAM" id="SSF53067">
    <property type="entry name" value="Actin-like ATPase domain"/>
    <property type="match status" value="1"/>
</dbReference>
<dbReference type="AlphaFoldDB" id="E8LQ52"/>
<accession>E8LQ52</accession>
<evidence type="ECO:0000256" key="1">
    <source>
        <dbReference type="SAM" id="Coils"/>
    </source>
</evidence>
<name>E8LQ52_9VIBR</name>
<evidence type="ECO:0000313" key="2">
    <source>
        <dbReference type="EMBL" id="EGA67114.1"/>
    </source>
</evidence>
<dbReference type="STRING" id="945543.VIBR0546_05463"/>
<keyword evidence="3" id="KW-1185">Reference proteome</keyword>
<sequence length="478" mass="53053">MNIQSLISKIKRSKQMARRLSVVVQPDALYFSSLPDVELAPSVPYQGSSWQETLLDTLRESNISEVALDVVVNSNLYQTYQIEKPSVPDDELAGALPFLLKDLVSERVTEIVADAVALPNSSKLQVYVLSRTVVSNLYHSLKALNIELNRVLVEDEVWGHTSESANFLLLQRSKQSQFRVSAFVGSQCAFQRTIRGIASPLTGVASSVLQLDGIALELQRSIDYLSSQLRSVSLHHMQICCDEEEQQQIVEALSETLSVKVSLLSEAQQESGEILVQTAQELEEAEINLFPSELKTKKDYFTLTNVALVWGVVSTVLLLSAAVLNYQKSQLAQELQLYRAEVAEFERQSASLTQRLNQHKPTPAKVAAVARLKLEIEAKRNSLQAVSEFDESQQIGYSGVMRSLAALGRNDISLSKISINATTLDLSGLARNPQAIPSWINQFKSELDLVGRSFEKLKIGRNDQGIITFELKTTQESN</sequence>
<reference evidence="2 3" key="1">
    <citation type="journal article" date="2012" name="Int. J. Syst. Evol. Microbiol.">
        <title>Vibrio caribbeanicus sp. nov., isolated from the marine sponge Scleritoderma cyanea.</title>
        <authorList>
            <person name="Hoffmann M."/>
            <person name="Monday S.R."/>
            <person name="Allard M.W."/>
            <person name="Strain E.A."/>
            <person name="Whittaker P."/>
            <person name="Naum M."/>
            <person name="McCarthy P.J."/>
            <person name="Lopez J.V."/>
            <person name="Fischer M."/>
            <person name="Brown E.W."/>
        </authorList>
    </citation>
    <scope>NUCLEOTIDE SEQUENCE [LARGE SCALE GENOMIC DNA]</scope>
    <source>
        <strain evidence="2 3">LMG 20546</strain>
    </source>
</reference>
<feature type="coiled-coil region" evidence="1">
    <location>
        <begin position="328"/>
        <end position="355"/>
    </location>
</feature>
<dbReference type="PIRSF" id="PIRSF028153">
    <property type="entry name" value="MSHA_biogenesis_protein_MshI"/>
    <property type="match status" value="1"/>
</dbReference>
<gene>
    <name evidence="2" type="ORF">VIBR0546_05463</name>
</gene>
<dbReference type="InterPro" id="IPR043129">
    <property type="entry name" value="ATPase_NBD"/>
</dbReference>
<dbReference type="OrthoDB" id="5296002at2"/>
<dbReference type="eggNOG" id="COG4972">
    <property type="taxonomic scope" value="Bacteria"/>
</dbReference>
<dbReference type="Proteomes" id="UP000004371">
    <property type="component" value="Unassembled WGS sequence"/>
</dbReference>
<protein>
    <submittedName>
        <fullName evidence="2">MSHA biogenesis protein MshI</fullName>
    </submittedName>
</protein>
<dbReference type="Gene3D" id="3.30.420.380">
    <property type="match status" value="1"/>
</dbReference>
<evidence type="ECO:0000313" key="3">
    <source>
        <dbReference type="Proteomes" id="UP000004371"/>
    </source>
</evidence>
<dbReference type="eggNOG" id="COG3166">
    <property type="taxonomic scope" value="Bacteria"/>
</dbReference>
<comment type="caution">
    <text evidence="2">The sequence shown here is derived from an EMBL/GenBank/DDBJ whole genome shotgun (WGS) entry which is preliminary data.</text>
</comment>
<proteinExistence type="predicted"/>
<dbReference type="RefSeq" id="WP_006877961.1">
    <property type="nucleotide sequence ID" value="NZ_AEVS01000015.1"/>
</dbReference>
<keyword evidence="1" id="KW-0175">Coiled coil</keyword>
<organism evidence="2 3">
    <name type="scientific">Vibrio brasiliensis LMG 20546</name>
    <dbReference type="NCBI Taxonomy" id="945543"/>
    <lineage>
        <taxon>Bacteria</taxon>
        <taxon>Pseudomonadati</taxon>
        <taxon>Pseudomonadota</taxon>
        <taxon>Gammaproteobacteria</taxon>
        <taxon>Vibrionales</taxon>
        <taxon>Vibrionaceae</taxon>
        <taxon>Vibrio</taxon>
        <taxon>Vibrio oreintalis group</taxon>
    </lineage>
</organism>
<dbReference type="InterPro" id="IPR016871">
    <property type="entry name" value="MSHA_biogenesis_MshI"/>
</dbReference>
<dbReference type="EMBL" id="AEVS01000015">
    <property type="protein sequence ID" value="EGA67114.1"/>
    <property type="molecule type" value="Genomic_DNA"/>
</dbReference>